<name>A0A3T0DLZ9_BREAU</name>
<dbReference type="AlphaFoldDB" id="A0A3T0DLZ9"/>
<accession>A0A3T0DLZ9</accession>
<gene>
    <name evidence="1" type="ORF">CXR27_02820</name>
</gene>
<protein>
    <recommendedName>
        <fullName evidence="3">DoxX family membrane protein</fullName>
    </recommendedName>
</protein>
<evidence type="ECO:0000313" key="2">
    <source>
        <dbReference type="Proteomes" id="UP000282731"/>
    </source>
</evidence>
<proteinExistence type="predicted"/>
<sequence>MLMRLDTALLRAVPGAFILNSGIGKLGLDEESAAGLQQMAANGVPFVEEMTPAQFGKFLSYGEIAVGAALLLPFVPTRIAGAALTTFSAGLVANYFSIDSMTQDDGIRPSESGTAEAKDTWLAAIGLALMFTTGDKKKKNKKNKK</sequence>
<evidence type="ECO:0008006" key="3">
    <source>
        <dbReference type="Google" id="ProtNLM"/>
    </source>
</evidence>
<organism evidence="1 2">
    <name type="scientific">Brevibacterium aurantiacum</name>
    <dbReference type="NCBI Taxonomy" id="273384"/>
    <lineage>
        <taxon>Bacteria</taxon>
        <taxon>Bacillati</taxon>
        <taxon>Actinomycetota</taxon>
        <taxon>Actinomycetes</taxon>
        <taxon>Micrococcales</taxon>
        <taxon>Brevibacteriaceae</taxon>
        <taxon>Brevibacterium</taxon>
    </lineage>
</organism>
<reference evidence="1 2" key="1">
    <citation type="submission" date="2017-12" db="EMBL/GenBank/DDBJ databases">
        <authorList>
            <person name="Levesque S."/>
        </authorList>
    </citation>
    <scope>NUCLEOTIDE SEQUENCE [LARGE SCALE GENOMIC DNA]</scope>
    <source>
        <strain evidence="1 2">SMQ-1420</strain>
    </source>
</reference>
<dbReference type="Proteomes" id="UP000282731">
    <property type="component" value="Chromosome"/>
</dbReference>
<reference evidence="1 2" key="2">
    <citation type="submission" date="2019-01" db="EMBL/GenBank/DDBJ databases">
        <title>Comparative genomic analysis of Brevibacterium aurantiacum sheds light on its evolution and its adaptation to smear-ripened cheeses.</title>
        <authorList>
            <person name="Moineau S."/>
        </authorList>
    </citation>
    <scope>NUCLEOTIDE SEQUENCE [LARGE SCALE GENOMIC DNA]</scope>
    <source>
        <strain evidence="1 2">SMQ-1420</strain>
    </source>
</reference>
<evidence type="ECO:0000313" key="1">
    <source>
        <dbReference type="EMBL" id="AZT96060.1"/>
    </source>
</evidence>
<dbReference type="EMBL" id="CP025334">
    <property type="protein sequence ID" value="AZT96060.1"/>
    <property type="molecule type" value="Genomic_DNA"/>
</dbReference>